<dbReference type="Proteomes" id="UP001589789">
    <property type="component" value="Unassembled WGS sequence"/>
</dbReference>
<evidence type="ECO:0000313" key="3">
    <source>
        <dbReference type="EMBL" id="MFC0384275.1"/>
    </source>
</evidence>
<protein>
    <submittedName>
        <fullName evidence="3">Alpha/beta fold hydrolase</fullName>
    </submittedName>
</protein>
<sequence>MDEITGTVARPDGTPLAFAALPGTGPTVVFLGGFHSDMEGSKALHLRDHCAARGRAFLRLDYSGHGSSGGVFEEGTIGAWAGDAALVIEARAPGPVVLVGSSMGGWIALLLARRWGEARVRGLIGIAAAPDFTELLIRPALTAEHRETLARDGVLREPSEYGNPIPITQRLLAEGAENLVLPGPIPYAGPVRLLQGMADPDVPWGHALRIMEALPGPDAELTLIKDGDHRLSRPQDLALLVRVLEALPA</sequence>
<dbReference type="PANTHER" id="PTHR16138:SF7">
    <property type="entry name" value="PALMITOYL-PROTEIN THIOESTERASE ABHD10, MITOCHONDRIAL"/>
    <property type="match status" value="1"/>
</dbReference>
<evidence type="ECO:0000313" key="4">
    <source>
        <dbReference type="Proteomes" id="UP001589789"/>
    </source>
</evidence>
<accession>A0ABV6IKY8</accession>
<evidence type="ECO:0000259" key="2">
    <source>
        <dbReference type="Pfam" id="PF12146"/>
    </source>
</evidence>
<dbReference type="Gene3D" id="3.40.50.1820">
    <property type="entry name" value="alpha/beta hydrolase"/>
    <property type="match status" value="1"/>
</dbReference>
<dbReference type="InterPro" id="IPR052382">
    <property type="entry name" value="ABHD10_acyl-thioesterase"/>
</dbReference>
<dbReference type="InterPro" id="IPR029058">
    <property type="entry name" value="AB_hydrolase_fold"/>
</dbReference>
<dbReference type="RefSeq" id="WP_377048312.1">
    <property type="nucleotide sequence ID" value="NZ_JBHLVZ010000002.1"/>
</dbReference>
<comment type="caution">
    <text evidence="3">The sequence shown here is derived from an EMBL/GenBank/DDBJ whole genome shotgun (WGS) entry which is preliminary data.</text>
</comment>
<dbReference type="GO" id="GO:0016787">
    <property type="term" value="F:hydrolase activity"/>
    <property type="evidence" value="ECO:0007669"/>
    <property type="project" value="UniProtKB-KW"/>
</dbReference>
<dbReference type="Pfam" id="PF12146">
    <property type="entry name" value="Hydrolase_4"/>
    <property type="match status" value="1"/>
</dbReference>
<keyword evidence="4" id="KW-1185">Reference proteome</keyword>
<gene>
    <name evidence="3" type="ORF">ACFFIC_01775</name>
</gene>
<keyword evidence="1 3" id="KW-0378">Hydrolase</keyword>
<dbReference type="EMBL" id="JBHLVZ010000002">
    <property type="protein sequence ID" value="MFC0384275.1"/>
    <property type="molecule type" value="Genomic_DNA"/>
</dbReference>
<dbReference type="InterPro" id="IPR022742">
    <property type="entry name" value="Hydrolase_4"/>
</dbReference>
<dbReference type="PANTHER" id="PTHR16138">
    <property type="entry name" value="MYCOPHENOLIC ACID ACYL-GLUCURONIDE ESTERASE, MITOCHONDRIAL"/>
    <property type="match status" value="1"/>
</dbReference>
<feature type="domain" description="Serine aminopeptidase S33" evidence="2">
    <location>
        <begin position="27"/>
        <end position="140"/>
    </location>
</feature>
<evidence type="ECO:0000256" key="1">
    <source>
        <dbReference type="ARBA" id="ARBA00022801"/>
    </source>
</evidence>
<reference evidence="3 4" key="1">
    <citation type="submission" date="2024-09" db="EMBL/GenBank/DDBJ databases">
        <authorList>
            <person name="Sun Q."/>
            <person name="Mori K."/>
        </authorList>
    </citation>
    <scope>NUCLEOTIDE SEQUENCE [LARGE SCALE GENOMIC DNA]</scope>
    <source>
        <strain evidence="3 4">CCM 7468</strain>
    </source>
</reference>
<organism evidence="3 4">
    <name type="scientific">Muricoccus vinaceus</name>
    <dbReference type="NCBI Taxonomy" id="424704"/>
    <lineage>
        <taxon>Bacteria</taxon>
        <taxon>Pseudomonadati</taxon>
        <taxon>Pseudomonadota</taxon>
        <taxon>Alphaproteobacteria</taxon>
        <taxon>Acetobacterales</taxon>
        <taxon>Roseomonadaceae</taxon>
        <taxon>Muricoccus</taxon>
    </lineage>
</organism>
<name>A0ABV6IKY8_9PROT</name>
<proteinExistence type="predicted"/>
<dbReference type="SUPFAM" id="SSF53474">
    <property type="entry name" value="alpha/beta-Hydrolases"/>
    <property type="match status" value="1"/>
</dbReference>